<protein>
    <submittedName>
        <fullName evidence="1">Uncharacterized protein</fullName>
    </submittedName>
</protein>
<name>A0A212R0C3_RHOAC</name>
<dbReference type="RefSeq" id="WP_111390649.1">
    <property type="nucleotide sequence ID" value="NZ_FYDG01000002.1"/>
</dbReference>
<keyword evidence="2" id="KW-1185">Reference proteome</keyword>
<sequence length="90" mass="10275">MSSKHDPYDLLHSSARKEHLVDQDEHMFTACYLSRALWLLLFREGDDAIDMEDERNRMAVSELASIVAFHASAAVTVMRVEDEAARHARS</sequence>
<evidence type="ECO:0000313" key="1">
    <source>
        <dbReference type="EMBL" id="SNB65448.1"/>
    </source>
</evidence>
<evidence type="ECO:0000313" key="2">
    <source>
        <dbReference type="Proteomes" id="UP000198418"/>
    </source>
</evidence>
<dbReference type="Proteomes" id="UP000198418">
    <property type="component" value="Unassembled WGS sequence"/>
</dbReference>
<reference evidence="2" key="1">
    <citation type="submission" date="2017-06" db="EMBL/GenBank/DDBJ databases">
        <authorList>
            <person name="Varghese N."/>
            <person name="Submissions S."/>
        </authorList>
    </citation>
    <scope>NUCLEOTIDE SEQUENCE [LARGE SCALE GENOMIC DNA]</scope>
    <source>
        <strain evidence="2">DSM 137</strain>
    </source>
</reference>
<accession>A0A212R0C3</accession>
<dbReference type="AlphaFoldDB" id="A0A212R0C3"/>
<organism evidence="1 2">
    <name type="scientific">Rhodoblastus acidophilus</name>
    <name type="common">Rhodopseudomonas acidophila</name>
    <dbReference type="NCBI Taxonomy" id="1074"/>
    <lineage>
        <taxon>Bacteria</taxon>
        <taxon>Pseudomonadati</taxon>
        <taxon>Pseudomonadota</taxon>
        <taxon>Alphaproteobacteria</taxon>
        <taxon>Hyphomicrobiales</taxon>
        <taxon>Rhodoblastaceae</taxon>
        <taxon>Rhodoblastus</taxon>
    </lineage>
</organism>
<gene>
    <name evidence="1" type="ORF">SAMN06265338_102220</name>
</gene>
<proteinExistence type="predicted"/>
<dbReference type="EMBL" id="FYDG01000002">
    <property type="protein sequence ID" value="SNB65448.1"/>
    <property type="molecule type" value="Genomic_DNA"/>
</dbReference>